<feature type="transmembrane region" description="Helical" evidence="1">
    <location>
        <begin position="74"/>
        <end position="100"/>
    </location>
</feature>
<dbReference type="EMBL" id="LUEZ02000113">
    <property type="protein sequence ID" value="RDB17191.1"/>
    <property type="molecule type" value="Genomic_DNA"/>
</dbReference>
<dbReference type="InParanoid" id="A0A369J577"/>
<keyword evidence="1" id="KW-0472">Membrane</keyword>
<keyword evidence="1" id="KW-0812">Transmembrane</keyword>
<accession>A0A369J577</accession>
<evidence type="ECO:0000313" key="2">
    <source>
        <dbReference type="EMBL" id="RDB17191.1"/>
    </source>
</evidence>
<dbReference type="AlphaFoldDB" id="A0A369J577"/>
<protein>
    <recommendedName>
        <fullName evidence="4">MARVEL domain-containing protein</fullName>
    </recommendedName>
</protein>
<organism evidence="2 3">
    <name type="scientific">Hypsizygus marmoreus</name>
    <name type="common">White beech mushroom</name>
    <name type="synonym">Agaricus marmoreus</name>
    <dbReference type="NCBI Taxonomy" id="39966"/>
    <lineage>
        <taxon>Eukaryota</taxon>
        <taxon>Fungi</taxon>
        <taxon>Dikarya</taxon>
        <taxon>Basidiomycota</taxon>
        <taxon>Agaricomycotina</taxon>
        <taxon>Agaricomycetes</taxon>
        <taxon>Agaricomycetidae</taxon>
        <taxon>Agaricales</taxon>
        <taxon>Tricholomatineae</taxon>
        <taxon>Lyophyllaceae</taxon>
        <taxon>Hypsizygus</taxon>
    </lineage>
</organism>
<sequence length="166" mass="18036">MAHKVRETFYILTLVAGLLETFFGFFSGSFDGFSRYLHIFGHLAGGFATITWIWTSVLLSYGRRPTSTHPLTRASIHFISFASLTPIWLALCIMILTQVPSECNLKRPSDGEAGGWCGNSATAGAFAFTLFIFCGISAIVVYRAAKRSGSLAVNVAQTDKVGPEDV</sequence>
<evidence type="ECO:0000313" key="3">
    <source>
        <dbReference type="Proteomes" id="UP000076154"/>
    </source>
</evidence>
<evidence type="ECO:0008006" key="4">
    <source>
        <dbReference type="Google" id="ProtNLM"/>
    </source>
</evidence>
<dbReference type="Proteomes" id="UP000076154">
    <property type="component" value="Unassembled WGS sequence"/>
</dbReference>
<gene>
    <name evidence="2" type="ORF">Hypma_001848</name>
</gene>
<feature type="transmembrane region" description="Helical" evidence="1">
    <location>
        <begin position="120"/>
        <end position="142"/>
    </location>
</feature>
<name>A0A369J577_HYPMA</name>
<dbReference type="OrthoDB" id="2994239at2759"/>
<feature type="transmembrane region" description="Helical" evidence="1">
    <location>
        <begin position="39"/>
        <end position="62"/>
    </location>
</feature>
<evidence type="ECO:0000256" key="1">
    <source>
        <dbReference type="SAM" id="Phobius"/>
    </source>
</evidence>
<feature type="transmembrane region" description="Helical" evidence="1">
    <location>
        <begin position="9"/>
        <end position="27"/>
    </location>
</feature>
<keyword evidence="1" id="KW-1133">Transmembrane helix</keyword>
<reference evidence="2" key="1">
    <citation type="submission" date="2018-04" db="EMBL/GenBank/DDBJ databases">
        <title>Whole genome sequencing of Hypsizygus marmoreus.</title>
        <authorList>
            <person name="Choi I.-G."/>
            <person name="Min B."/>
            <person name="Kim J.-G."/>
            <person name="Kim S."/>
            <person name="Oh Y.-L."/>
            <person name="Kong W.-S."/>
            <person name="Park H."/>
            <person name="Jeong J."/>
            <person name="Song E.-S."/>
        </authorList>
    </citation>
    <scope>NUCLEOTIDE SEQUENCE [LARGE SCALE GENOMIC DNA]</scope>
    <source>
        <strain evidence="2">51987-8</strain>
    </source>
</reference>
<comment type="caution">
    <text evidence="2">The sequence shown here is derived from an EMBL/GenBank/DDBJ whole genome shotgun (WGS) entry which is preliminary data.</text>
</comment>
<keyword evidence="3" id="KW-1185">Reference proteome</keyword>
<proteinExistence type="predicted"/>